<name>A0A4Q0P6A4_9FLAO</name>
<evidence type="ECO:0000313" key="5">
    <source>
        <dbReference type="EMBL" id="RXG21616.1"/>
    </source>
</evidence>
<dbReference type="InterPro" id="IPR002173">
    <property type="entry name" value="Carboh/pur_kinase_PfkB_CS"/>
</dbReference>
<dbReference type="Pfam" id="PF00294">
    <property type="entry name" value="PfkB"/>
    <property type="match status" value="1"/>
</dbReference>
<evidence type="ECO:0000313" key="6">
    <source>
        <dbReference type="Proteomes" id="UP000289238"/>
    </source>
</evidence>
<organism evidence="5 6">
    <name type="scientific">Leeuwenhoekiella aequorea</name>
    <dbReference type="NCBI Taxonomy" id="283736"/>
    <lineage>
        <taxon>Bacteria</taxon>
        <taxon>Pseudomonadati</taxon>
        <taxon>Bacteroidota</taxon>
        <taxon>Flavobacteriia</taxon>
        <taxon>Flavobacteriales</taxon>
        <taxon>Flavobacteriaceae</taxon>
        <taxon>Leeuwenhoekiella</taxon>
    </lineage>
</organism>
<dbReference type="InterPro" id="IPR029056">
    <property type="entry name" value="Ribokinase-like"/>
</dbReference>
<evidence type="ECO:0000256" key="1">
    <source>
        <dbReference type="ARBA" id="ARBA00010688"/>
    </source>
</evidence>
<comment type="similarity">
    <text evidence="1">Belongs to the carbohydrate kinase PfkB family.</text>
</comment>
<keyword evidence="2" id="KW-0808">Transferase</keyword>
<dbReference type="EMBL" id="QOVM01000005">
    <property type="protein sequence ID" value="RXG21616.1"/>
    <property type="molecule type" value="Genomic_DNA"/>
</dbReference>
<dbReference type="Gene3D" id="3.40.1190.20">
    <property type="match status" value="1"/>
</dbReference>
<dbReference type="PANTHER" id="PTHR43085:SF57">
    <property type="entry name" value="CARBOHYDRATE KINASE PFKB DOMAIN-CONTAINING PROTEIN"/>
    <property type="match status" value="1"/>
</dbReference>
<evidence type="ECO:0000256" key="3">
    <source>
        <dbReference type="ARBA" id="ARBA00022777"/>
    </source>
</evidence>
<reference evidence="5 6" key="1">
    <citation type="submission" date="2018-07" db="EMBL/GenBank/DDBJ databases">
        <title>Leeuwenhoekiella genomics.</title>
        <authorList>
            <person name="Tahon G."/>
            <person name="Willems A."/>
        </authorList>
    </citation>
    <scope>NUCLEOTIDE SEQUENCE [LARGE SCALE GENOMIC DNA]</scope>
    <source>
        <strain evidence="5 6">LMG 22550</strain>
    </source>
</reference>
<dbReference type="RefSeq" id="WP_128758230.1">
    <property type="nucleotide sequence ID" value="NZ_QOVM01000005.1"/>
</dbReference>
<evidence type="ECO:0000256" key="2">
    <source>
        <dbReference type="ARBA" id="ARBA00022679"/>
    </source>
</evidence>
<proteinExistence type="inferred from homology"/>
<keyword evidence="3 5" id="KW-0418">Kinase</keyword>
<dbReference type="PANTHER" id="PTHR43085">
    <property type="entry name" value="HEXOKINASE FAMILY MEMBER"/>
    <property type="match status" value="1"/>
</dbReference>
<dbReference type="OrthoDB" id="9813569at2"/>
<sequence length="297" mass="32264">MKQSLTAISFGEILWDVFPDGKSLGGAPLNLCLRMKSLGASMRMISRLGTDGLAEETRAAIDEFNLNQDLIQEDDELETGKVLVSLNEQGSASYKIKSPVAWDNIKLTQANQEAVAHADLFIFGSLAARNSTTRTTLKELLPQTKFAIFDVNLRAPHYKLEHLVQFMKQAQMIKMNDEELIEIAAHLEIESKVMEDQLEIISKLTNTNIICITCGDAGAVLYKDGSLHTHAGYSTKVVDTVGAGDSFLAGLICQLFLEKSSPDDALAFACALGALVAGQKGANSKITPEIIAEKMAE</sequence>
<dbReference type="AlphaFoldDB" id="A0A4Q0P6A4"/>
<dbReference type="PROSITE" id="PS00584">
    <property type="entry name" value="PFKB_KINASES_2"/>
    <property type="match status" value="1"/>
</dbReference>
<dbReference type="CDD" id="cd01167">
    <property type="entry name" value="bac_FRK"/>
    <property type="match status" value="1"/>
</dbReference>
<feature type="domain" description="Carbohydrate kinase PfkB" evidence="4">
    <location>
        <begin position="22"/>
        <end position="285"/>
    </location>
</feature>
<comment type="caution">
    <text evidence="5">The sequence shown here is derived from an EMBL/GenBank/DDBJ whole genome shotgun (WGS) entry which is preliminary data.</text>
</comment>
<dbReference type="GO" id="GO:0016301">
    <property type="term" value="F:kinase activity"/>
    <property type="evidence" value="ECO:0007669"/>
    <property type="project" value="UniProtKB-KW"/>
</dbReference>
<dbReference type="Proteomes" id="UP000289238">
    <property type="component" value="Unassembled WGS sequence"/>
</dbReference>
<dbReference type="InterPro" id="IPR050306">
    <property type="entry name" value="PfkB_Carbo_kinase"/>
</dbReference>
<dbReference type="InterPro" id="IPR011611">
    <property type="entry name" value="PfkB_dom"/>
</dbReference>
<evidence type="ECO:0000259" key="4">
    <source>
        <dbReference type="Pfam" id="PF00294"/>
    </source>
</evidence>
<protein>
    <submittedName>
        <fullName evidence="5">Fructokinase</fullName>
    </submittedName>
</protein>
<gene>
    <name evidence="5" type="ORF">DSM00_2465</name>
</gene>
<dbReference type="SUPFAM" id="SSF53613">
    <property type="entry name" value="Ribokinase-like"/>
    <property type="match status" value="1"/>
</dbReference>
<accession>A0A4Q0P6A4</accession>
<keyword evidence="6" id="KW-1185">Reference proteome</keyword>